<dbReference type="PANTHER" id="PTHR30154:SF34">
    <property type="entry name" value="TRANSCRIPTIONAL REGULATOR AZLB"/>
    <property type="match status" value="1"/>
</dbReference>
<evidence type="ECO:0000313" key="3">
    <source>
        <dbReference type="Proteomes" id="UP000030710"/>
    </source>
</evidence>
<dbReference type="HOGENOM" id="CLU_091233_1_0_2"/>
<dbReference type="InterPro" id="IPR019887">
    <property type="entry name" value="Tscrpt_reg_AsnC/Lrp_C"/>
</dbReference>
<reference evidence="2 3" key="1">
    <citation type="journal article" date="2013" name="PLoS ONE">
        <title>Assembly-driven community genomics of a hypersaline microbial ecosystem.</title>
        <authorList>
            <person name="Podell S."/>
            <person name="Ugalde J.A."/>
            <person name="Narasingarao P."/>
            <person name="Banfield J.F."/>
            <person name="Heidelberg K.B."/>
            <person name="Allen E.E."/>
        </authorList>
    </citation>
    <scope>NUCLEOTIDE SEQUENCE [LARGE SCALE GENOMIC DNA]</scope>
    <source>
        <strain evidence="3">J07HQW2</strain>
    </source>
</reference>
<dbReference type="InterPro" id="IPR036390">
    <property type="entry name" value="WH_DNA-bd_sf"/>
</dbReference>
<dbReference type="PANTHER" id="PTHR30154">
    <property type="entry name" value="LEUCINE-RESPONSIVE REGULATORY PROTEIN"/>
    <property type="match status" value="1"/>
</dbReference>
<dbReference type="GO" id="GO:0043200">
    <property type="term" value="P:response to amino acid"/>
    <property type="evidence" value="ECO:0007669"/>
    <property type="project" value="TreeGrafter"/>
</dbReference>
<evidence type="ECO:0000259" key="1">
    <source>
        <dbReference type="Pfam" id="PF01037"/>
    </source>
</evidence>
<dbReference type="Pfam" id="PF01037">
    <property type="entry name" value="AsnC_trans_reg"/>
    <property type="match status" value="1"/>
</dbReference>
<dbReference type="Pfam" id="PF13412">
    <property type="entry name" value="HTH_24"/>
    <property type="match status" value="1"/>
</dbReference>
<dbReference type="SMART" id="SM00344">
    <property type="entry name" value="HTH_ASNC"/>
    <property type="match status" value="1"/>
</dbReference>
<dbReference type="InterPro" id="IPR036388">
    <property type="entry name" value="WH-like_DNA-bd_sf"/>
</dbReference>
<protein>
    <submittedName>
        <fullName evidence="2">Transcriptional regulator</fullName>
    </submittedName>
</protein>
<dbReference type="Proteomes" id="UP000030710">
    <property type="component" value="Unassembled WGS sequence"/>
</dbReference>
<dbReference type="SUPFAM" id="SSF46785">
    <property type="entry name" value="Winged helix' DNA-binding domain"/>
    <property type="match status" value="1"/>
</dbReference>
<dbReference type="GO" id="GO:0005829">
    <property type="term" value="C:cytosol"/>
    <property type="evidence" value="ECO:0007669"/>
    <property type="project" value="TreeGrafter"/>
</dbReference>
<gene>
    <name evidence="2" type="ORF">J07HQW2_03358</name>
</gene>
<name>U1N203_9EURY</name>
<sequence>MSKPFQDGTPQTCMTSKQELIDLLLNDARQSVDDIARQLGVEAATVDSLIDELESEGAVRGYQAVVDWDCLDTDHVRAKVELNVELDRETGYQKVARRIAKFSEVSSLRLVSGSYDLAVDVEGESMHDVSTFVSEQIAPIPEITQTVTHFVMTTYKERGIYFENNDEDDRLAVSP</sequence>
<accession>U1N203</accession>
<dbReference type="STRING" id="1238425.J07HQW2_03358"/>
<dbReference type="EMBL" id="KE356561">
    <property type="protein sequence ID" value="ERG96874.1"/>
    <property type="molecule type" value="Genomic_DNA"/>
</dbReference>
<dbReference type="eggNOG" id="arCOG01580">
    <property type="taxonomic scope" value="Archaea"/>
</dbReference>
<dbReference type="AlphaFoldDB" id="U1N203"/>
<dbReference type="SUPFAM" id="SSF54909">
    <property type="entry name" value="Dimeric alpha+beta barrel"/>
    <property type="match status" value="1"/>
</dbReference>
<organism evidence="2 3">
    <name type="scientific">Haloquadratum walsbyi J07HQW2</name>
    <dbReference type="NCBI Taxonomy" id="1238425"/>
    <lineage>
        <taxon>Archaea</taxon>
        <taxon>Methanobacteriati</taxon>
        <taxon>Methanobacteriota</taxon>
        <taxon>Stenosarchaea group</taxon>
        <taxon>Halobacteria</taxon>
        <taxon>Halobacteriales</taxon>
        <taxon>Haloferacaceae</taxon>
        <taxon>Haloquadratum</taxon>
    </lineage>
</organism>
<evidence type="ECO:0000313" key="2">
    <source>
        <dbReference type="EMBL" id="ERG96874.1"/>
    </source>
</evidence>
<dbReference type="GO" id="GO:0043565">
    <property type="term" value="F:sequence-specific DNA binding"/>
    <property type="evidence" value="ECO:0007669"/>
    <property type="project" value="TreeGrafter"/>
</dbReference>
<dbReference type="InterPro" id="IPR019888">
    <property type="entry name" value="Tscrpt_reg_AsnC-like"/>
</dbReference>
<dbReference type="InterPro" id="IPR011008">
    <property type="entry name" value="Dimeric_a/b-barrel"/>
</dbReference>
<dbReference type="Gene3D" id="1.10.10.10">
    <property type="entry name" value="Winged helix-like DNA-binding domain superfamily/Winged helix DNA-binding domain"/>
    <property type="match status" value="1"/>
</dbReference>
<proteinExistence type="predicted"/>
<feature type="domain" description="Transcription regulator AsnC/Lrp ligand binding" evidence="1">
    <location>
        <begin position="83"/>
        <end position="153"/>
    </location>
</feature>
<dbReference type="Gene3D" id="3.30.70.920">
    <property type="match status" value="1"/>
</dbReference>